<reference evidence="5 6" key="1">
    <citation type="submission" date="2016-10" db="EMBL/GenBank/DDBJ databases">
        <authorList>
            <person name="de Groot N.N."/>
        </authorList>
    </citation>
    <scope>NUCLEOTIDE SEQUENCE [LARGE SCALE GENOMIC DNA]</scope>
    <source>
        <strain evidence="5 6">SLAS-1</strain>
    </source>
</reference>
<evidence type="ECO:0000256" key="2">
    <source>
        <dbReference type="ARBA" id="ARBA00023125"/>
    </source>
</evidence>
<dbReference type="OrthoDB" id="1410840at2"/>
<keyword evidence="1" id="KW-0805">Transcription regulation</keyword>
<accession>A0A1G9GVG6</accession>
<dbReference type="GO" id="GO:0003700">
    <property type="term" value="F:DNA-binding transcription factor activity"/>
    <property type="evidence" value="ECO:0007669"/>
    <property type="project" value="InterPro"/>
</dbReference>
<name>A0A1G9GVG6_9FIRM</name>
<dbReference type="GO" id="GO:0043565">
    <property type="term" value="F:sequence-specific DNA binding"/>
    <property type="evidence" value="ECO:0007669"/>
    <property type="project" value="InterPro"/>
</dbReference>
<protein>
    <submittedName>
        <fullName evidence="5">AraC-type DNA-binding protein</fullName>
    </submittedName>
</protein>
<dbReference type="Pfam" id="PF12833">
    <property type="entry name" value="HTH_18"/>
    <property type="match status" value="1"/>
</dbReference>
<dbReference type="PANTHER" id="PTHR43280">
    <property type="entry name" value="ARAC-FAMILY TRANSCRIPTIONAL REGULATOR"/>
    <property type="match status" value="1"/>
</dbReference>
<evidence type="ECO:0000256" key="1">
    <source>
        <dbReference type="ARBA" id="ARBA00023015"/>
    </source>
</evidence>
<dbReference type="Gene3D" id="1.10.10.60">
    <property type="entry name" value="Homeodomain-like"/>
    <property type="match status" value="1"/>
</dbReference>
<evidence type="ECO:0000256" key="3">
    <source>
        <dbReference type="ARBA" id="ARBA00023163"/>
    </source>
</evidence>
<dbReference type="Pfam" id="PF07905">
    <property type="entry name" value="PucR"/>
    <property type="match status" value="1"/>
</dbReference>
<dbReference type="InterPro" id="IPR012914">
    <property type="entry name" value="PucR_dom"/>
</dbReference>
<dbReference type="PRINTS" id="PR00032">
    <property type="entry name" value="HTHARAC"/>
</dbReference>
<dbReference type="EMBL" id="FNGO01000001">
    <property type="protein sequence ID" value="SDL04679.1"/>
    <property type="molecule type" value="Genomic_DNA"/>
</dbReference>
<feature type="domain" description="HTH araC/xylS-type" evidence="4">
    <location>
        <begin position="259"/>
        <end position="358"/>
    </location>
</feature>
<dbReference type="Proteomes" id="UP000199476">
    <property type="component" value="Unassembled WGS sequence"/>
</dbReference>
<organism evidence="5 6">
    <name type="scientific">Halarsenatibacter silvermanii</name>
    <dbReference type="NCBI Taxonomy" id="321763"/>
    <lineage>
        <taxon>Bacteria</taxon>
        <taxon>Bacillati</taxon>
        <taxon>Bacillota</taxon>
        <taxon>Clostridia</taxon>
        <taxon>Halanaerobiales</taxon>
        <taxon>Halarsenatibacteraceae</taxon>
        <taxon>Halarsenatibacter</taxon>
    </lineage>
</organism>
<proteinExistence type="predicted"/>
<dbReference type="InterPro" id="IPR018060">
    <property type="entry name" value="HTH_AraC"/>
</dbReference>
<dbReference type="PROSITE" id="PS00041">
    <property type="entry name" value="HTH_ARAC_FAMILY_1"/>
    <property type="match status" value="1"/>
</dbReference>
<evidence type="ECO:0000313" key="5">
    <source>
        <dbReference type="EMBL" id="SDL04679.1"/>
    </source>
</evidence>
<evidence type="ECO:0000259" key="4">
    <source>
        <dbReference type="PROSITE" id="PS01124"/>
    </source>
</evidence>
<dbReference type="InterPro" id="IPR018062">
    <property type="entry name" value="HTH_AraC-typ_CS"/>
</dbReference>
<keyword evidence="3" id="KW-0804">Transcription</keyword>
<dbReference type="SUPFAM" id="SSF46689">
    <property type="entry name" value="Homeodomain-like"/>
    <property type="match status" value="1"/>
</dbReference>
<dbReference type="PANTHER" id="PTHR43280:SF2">
    <property type="entry name" value="HTH-TYPE TRANSCRIPTIONAL REGULATOR EXSA"/>
    <property type="match status" value="1"/>
</dbReference>
<dbReference type="InterPro" id="IPR009057">
    <property type="entry name" value="Homeodomain-like_sf"/>
</dbReference>
<dbReference type="SMART" id="SM00342">
    <property type="entry name" value="HTH_ARAC"/>
    <property type="match status" value="1"/>
</dbReference>
<dbReference type="InterPro" id="IPR020449">
    <property type="entry name" value="Tscrpt_reg_AraC-type_HTH"/>
</dbReference>
<keyword evidence="6" id="KW-1185">Reference proteome</keyword>
<dbReference type="RefSeq" id="WP_089757451.1">
    <property type="nucleotide sequence ID" value="NZ_FNGO01000001.1"/>
</dbReference>
<sequence>MTVTVESILRDKIMKNSKLKAGEGGLQKQVTWIHIGEIVDMGKWLDGGEFLLTCIHGPGDDKEKQLEFLRGIAKAGGSAVGIEAGYYFDTMPDYLIKEANKVNLPLIEIPPGRPFVEITQALLPKITEALEKRSQQSWDEEITSLKETIETGLYHKLINQKFDDALEIIDDICFYLSDMRQNSRGIRFYLLQTLQTIFSASLELKADIIRVYRNYLVLYNNLKLISSPQKYLDFAAIALKDMISLVRLSTEGEYNTHIYQAFKYIFENYRDQNLKISQVASEIGVSSPHLNYLFRTEVKMPPKQVLTNIRIEAAKHFLYHTNMALNRVAARTGFSDASYFSRVFKKEVGLPPSEYRKLME</sequence>
<dbReference type="STRING" id="321763.SAMN04488692_10117"/>
<dbReference type="AlphaFoldDB" id="A0A1G9GVG6"/>
<gene>
    <name evidence="5" type="ORF">SAMN04488692_10117</name>
</gene>
<keyword evidence="2 5" id="KW-0238">DNA-binding</keyword>
<dbReference type="PROSITE" id="PS01124">
    <property type="entry name" value="HTH_ARAC_FAMILY_2"/>
    <property type="match status" value="1"/>
</dbReference>
<evidence type="ECO:0000313" key="6">
    <source>
        <dbReference type="Proteomes" id="UP000199476"/>
    </source>
</evidence>